<evidence type="ECO:0000313" key="1">
    <source>
        <dbReference type="EMBL" id="CAK5104171.1"/>
    </source>
</evidence>
<reference evidence="1" key="1">
    <citation type="submission" date="2023-11" db="EMBL/GenBank/DDBJ databases">
        <authorList>
            <person name="Poullet M."/>
        </authorList>
    </citation>
    <scope>NUCLEOTIDE SEQUENCE</scope>
    <source>
        <strain evidence="1">E1834</strain>
    </source>
</reference>
<protein>
    <submittedName>
        <fullName evidence="1">Uncharacterized protein</fullName>
    </submittedName>
</protein>
<sequence>MSKLLQLNYLANLFYKLIKWILSTLSLDIKGIINSQQEVISLSKPKTKQIRTLGSLIKQEHDLSKATTPTTKKLLFIWTIAEDVLKKLEYENGKFEFRDDLEIKEEENELKIFPCWSYEDEEFCFETIKIIKKLLKIYENIKELYGLEYFVGGKGKMLMEIKGKIKEEMNSEEILPLNLEMYIIEYFGGEHEP</sequence>
<comment type="caution">
    <text evidence="1">The sequence shown here is derived from an EMBL/GenBank/DDBJ whole genome shotgun (WGS) entry which is preliminary data.</text>
</comment>
<accession>A0ACB1ATD3</accession>
<name>A0ACB1ATD3_MELEN</name>
<evidence type="ECO:0000313" key="2">
    <source>
        <dbReference type="Proteomes" id="UP001497535"/>
    </source>
</evidence>
<dbReference type="Proteomes" id="UP001497535">
    <property type="component" value="Unassembled WGS sequence"/>
</dbReference>
<gene>
    <name evidence="1" type="ORF">MENTE1834_LOCUS42938</name>
</gene>
<organism evidence="1 2">
    <name type="scientific">Meloidogyne enterolobii</name>
    <name type="common">Root-knot nematode worm</name>
    <name type="synonym">Meloidogyne mayaguensis</name>
    <dbReference type="NCBI Taxonomy" id="390850"/>
    <lineage>
        <taxon>Eukaryota</taxon>
        <taxon>Metazoa</taxon>
        <taxon>Ecdysozoa</taxon>
        <taxon>Nematoda</taxon>
        <taxon>Chromadorea</taxon>
        <taxon>Rhabditida</taxon>
        <taxon>Tylenchina</taxon>
        <taxon>Tylenchomorpha</taxon>
        <taxon>Tylenchoidea</taxon>
        <taxon>Meloidogynidae</taxon>
        <taxon>Meloidogyninae</taxon>
        <taxon>Meloidogyne</taxon>
    </lineage>
</organism>
<proteinExistence type="predicted"/>
<keyword evidence="2" id="KW-1185">Reference proteome</keyword>
<dbReference type="EMBL" id="CAVMJV010000116">
    <property type="protein sequence ID" value="CAK5104171.1"/>
    <property type="molecule type" value="Genomic_DNA"/>
</dbReference>